<evidence type="ECO:0000256" key="4">
    <source>
        <dbReference type="ARBA" id="ARBA00022692"/>
    </source>
</evidence>
<keyword evidence="9 11" id="KW-0472">Membrane</keyword>
<dbReference type="PANTHER" id="PTHR24223:SF456">
    <property type="entry name" value="MULTIDRUG RESISTANCE-ASSOCIATED PROTEIN LETHAL(2)03659"/>
    <property type="match status" value="1"/>
</dbReference>
<evidence type="ECO:0000256" key="11">
    <source>
        <dbReference type="SAM" id="Phobius"/>
    </source>
</evidence>
<keyword evidence="6" id="KW-0547">Nucleotide-binding</keyword>
<dbReference type="SUPFAM" id="SSF90123">
    <property type="entry name" value="ABC transporter transmembrane region"/>
    <property type="match status" value="2"/>
</dbReference>
<dbReference type="InterPro" id="IPR003439">
    <property type="entry name" value="ABC_transporter-like_ATP-bd"/>
</dbReference>
<evidence type="ECO:0000256" key="10">
    <source>
        <dbReference type="SAM" id="MobiDB-lite"/>
    </source>
</evidence>
<dbReference type="InterPro" id="IPR044746">
    <property type="entry name" value="ABCC_6TM_D1"/>
</dbReference>
<sequence>MAGVDAQPSKPLPAADAPSAAAATTMKQKPQRPPNLLEGQSIISKSLFSWPWPLLKLGQSKILNEDDLPSLSKEDTSDFNLEFMEKLYAQSMDEKGGDKFSLHRALLWDFIKSVWWVQPIYGLESACKILQAVALGKLIDTFSKLDDPTEDPEDGYVWAGVLVACGFVILQHHHIYLHVWRRGMQYRTAAVAAIYAKSLRLRSNVAGGDPNSTNTAGMVMNLASNDVERFVTTSLTISYLFWGPIEAIGALIVGISILGPVFAVGYALLFAIILPVQITLSKKFAHFRTKIAALTDKRVSLVSQAISGVRVMKMSGWETSFEERIAALREREMREIQRVQRLKSLNAAIFSASNTVVSAVIFVVYVYTGGELSTGIVFSTISLMSAVQVNMVRHVPLAMMNVAEVIVSLHRIHKFLSAEELKTIKPGLSGCNHFYADTNAIHLVGVTCHWNKEAAAIDDSYAITEEEAGNGAKSSHDVAVALKNINLNIGKSDICCIIGPVGCGKSALLLAIAGELPCSTGYITRRYSSLAYASQDAWVMNGTIRDNIVVGQAYDQNWYNDVVTACGLNVDFARFSNSDLTVVGDRGVQCSGGQKARIGLARALYSDADILLLDDPLSAVDSKVGRLIYSSAIHGLRVQRGKGVILVTHQHQFVGDSRCILMSNGQIKCDGTFEECINTVGGGLDAEVVQYDILSMGDEDRDFIEAQGATAMTGEGVVPYANDEEEQANVKEQSSSGKVKRSTFAGYANAMGGAPIILLVLLLFLSAQVSNLFTLTMMGKWAEDDNQDDASNYAFIAGLTLIVTIVASCQAGISNFFMLKASQNLHDTMTHSVLRATMEFFDTNPSGRILNRFSADVGVNDDMLPDTLYNFLMSFFFVLGGAGTAIAVLPFILLSVPPLLLCFGRMRSTFLSASREIKRLESVARSPIFAMLGESLGGISTIRPNNSVKFFHLKFKELHDNHTRAFFSFIAVSRWLGFRLDLIMFVFSSLSCILAVVVNTKGWYEVDPAVLGLALTMLIQLGITFQWCVRQSAEVVNSMVSSERILAFIGLASEAPLHMPCDTDNENWPENGKIEFKDITVQYRDDLPPSLNGISFCVEGGERVGIVGRTGSGKSTLMQALFRLLEAKEGLIRIDGVEIATLGLLKVRKGMSVIPQTPFLFGGCTVRENLDPFEAFDERAIFDALKHVQMLEVILELPLGLDSVVAEGGSNFSVGQRQLLCLARAILRTSKILVLDEPTANVDINTDKLLQEAVVERFQGSTILAVAHRLESVIEYDKILVLGDGKVLEFGSPKELLGIENGHFSSLVSDTGEVMASQLRKKAFI</sequence>
<comment type="similarity">
    <text evidence="2">Belongs to the ABC transporter superfamily. ABCC family. Conjugate transporter (TC 3.A.1.208) subfamily.</text>
</comment>
<comment type="subcellular location">
    <subcellularLocation>
        <location evidence="1">Membrane</location>
        <topology evidence="1">Multi-pass membrane protein</topology>
    </subcellularLocation>
</comment>
<evidence type="ECO:0000259" key="13">
    <source>
        <dbReference type="PROSITE" id="PS50929"/>
    </source>
</evidence>
<evidence type="ECO:0000259" key="12">
    <source>
        <dbReference type="PROSITE" id="PS50893"/>
    </source>
</evidence>
<keyword evidence="7" id="KW-0067">ATP-binding</keyword>
<dbReference type="CDD" id="cd03244">
    <property type="entry name" value="ABCC_MRP_domain2"/>
    <property type="match status" value="1"/>
</dbReference>
<protein>
    <recommendedName>
        <fullName evidence="15">ATP-dependent transporter ycf16</fullName>
    </recommendedName>
</protein>
<dbReference type="InterPro" id="IPR011527">
    <property type="entry name" value="ABC1_TM_dom"/>
</dbReference>
<feature type="transmembrane region" description="Helical" evidence="11">
    <location>
        <begin position="156"/>
        <end position="177"/>
    </location>
</feature>
<dbReference type="GO" id="GO:0016887">
    <property type="term" value="F:ATP hydrolysis activity"/>
    <property type="evidence" value="ECO:0007669"/>
    <property type="project" value="InterPro"/>
</dbReference>
<keyword evidence="3" id="KW-0813">Transport</keyword>
<dbReference type="InterPro" id="IPR003593">
    <property type="entry name" value="AAA+_ATPase"/>
</dbReference>
<dbReference type="Pfam" id="PF00005">
    <property type="entry name" value="ABC_tran"/>
    <property type="match status" value="2"/>
</dbReference>
<dbReference type="PANTHER" id="PTHR24223">
    <property type="entry name" value="ATP-BINDING CASSETTE SUB-FAMILY C"/>
    <property type="match status" value="1"/>
</dbReference>
<name>A0A7S2LAT4_9STRA</name>
<evidence type="ECO:0000256" key="1">
    <source>
        <dbReference type="ARBA" id="ARBA00004141"/>
    </source>
</evidence>
<dbReference type="Gene3D" id="1.20.1560.10">
    <property type="entry name" value="ABC transporter type 1, transmembrane domain"/>
    <property type="match status" value="2"/>
</dbReference>
<dbReference type="PROSITE" id="PS50929">
    <property type="entry name" value="ABC_TM1F"/>
    <property type="match status" value="2"/>
</dbReference>
<evidence type="ECO:0000256" key="7">
    <source>
        <dbReference type="ARBA" id="ARBA00022840"/>
    </source>
</evidence>
<feature type="domain" description="ABC transmembrane type-1" evidence="13">
    <location>
        <begin position="123"/>
        <end position="388"/>
    </location>
</feature>
<dbReference type="GO" id="GO:0005524">
    <property type="term" value="F:ATP binding"/>
    <property type="evidence" value="ECO:0007669"/>
    <property type="project" value="UniProtKB-KW"/>
</dbReference>
<feature type="transmembrane region" description="Helical" evidence="11">
    <location>
        <begin position="344"/>
        <end position="366"/>
    </location>
</feature>
<feature type="domain" description="ABC transmembrane type-1" evidence="13">
    <location>
        <begin position="758"/>
        <end position="1037"/>
    </location>
</feature>
<keyword evidence="4 11" id="KW-0812">Transmembrane</keyword>
<feature type="domain" description="ABC transporter" evidence="12">
    <location>
        <begin position="1074"/>
        <end position="1309"/>
    </location>
</feature>
<dbReference type="FunFam" id="1.20.1560.10:FF:000013">
    <property type="entry name" value="ABC transporter C family member 2"/>
    <property type="match status" value="1"/>
</dbReference>
<feature type="transmembrane region" description="Helical" evidence="11">
    <location>
        <begin position="1009"/>
        <end position="1027"/>
    </location>
</feature>
<dbReference type="GO" id="GO:0140359">
    <property type="term" value="F:ABC-type transporter activity"/>
    <property type="evidence" value="ECO:0007669"/>
    <property type="project" value="InterPro"/>
</dbReference>
<evidence type="ECO:0000256" key="3">
    <source>
        <dbReference type="ARBA" id="ARBA00022448"/>
    </source>
</evidence>
<dbReference type="InterPro" id="IPR036640">
    <property type="entry name" value="ABC1_TM_sf"/>
</dbReference>
<dbReference type="PROSITE" id="PS50893">
    <property type="entry name" value="ABC_TRANSPORTER_2"/>
    <property type="match status" value="2"/>
</dbReference>
<dbReference type="InterPro" id="IPR044726">
    <property type="entry name" value="ABCC_6TM_D2"/>
</dbReference>
<dbReference type="Pfam" id="PF00664">
    <property type="entry name" value="ABC_membrane"/>
    <property type="match status" value="2"/>
</dbReference>
<dbReference type="InterPro" id="IPR027417">
    <property type="entry name" value="P-loop_NTPase"/>
</dbReference>
<feature type="compositionally biased region" description="Low complexity" evidence="10">
    <location>
        <begin position="8"/>
        <end position="23"/>
    </location>
</feature>
<evidence type="ECO:0000313" key="14">
    <source>
        <dbReference type="EMBL" id="CAD9599947.1"/>
    </source>
</evidence>
<dbReference type="Gene3D" id="3.40.50.300">
    <property type="entry name" value="P-loop containing nucleotide triphosphate hydrolases"/>
    <property type="match status" value="2"/>
</dbReference>
<dbReference type="CDD" id="cd18580">
    <property type="entry name" value="ABC_6TM_ABCC_D2"/>
    <property type="match status" value="1"/>
</dbReference>
<feature type="transmembrane region" description="Helical" evidence="11">
    <location>
        <begin position="372"/>
        <end position="392"/>
    </location>
</feature>
<feature type="transmembrane region" description="Helical" evidence="11">
    <location>
        <begin position="793"/>
        <end position="819"/>
    </location>
</feature>
<evidence type="ECO:0008006" key="15">
    <source>
        <dbReference type="Google" id="ProtNLM"/>
    </source>
</evidence>
<evidence type="ECO:0000256" key="6">
    <source>
        <dbReference type="ARBA" id="ARBA00022741"/>
    </source>
</evidence>
<organism evidence="14">
    <name type="scientific">Leptocylindrus danicus</name>
    <dbReference type="NCBI Taxonomy" id="163516"/>
    <lineage>
        <taxon>Eukaryota</taxon>
        <taxon>Sar</taxon>
        <taxon>Stramenopiles</taxon>
        <taxon>Ochrophyta</taxon>
        <taxon>Bacillariophyta</taxon>
        <taxon>Coscinodiscophyceae</taxon>
        <taxon>Chaetocerotophycidae</taxon>
        <taxon>Leptocylindrales</taxon>
        <taxon>Leptocylindraceae</taxon>
        <taxon>Leptocylindrus</taxon>
    </lineage>
</organism>
<dbReference type="EMBL" id="HBGY01026407">
    <property type="protein sequence ID" value="CAD9599947.1"/>
    <property type="molecule type" value="Transcribed_RNA"/>
</dbReference>
<proteinExistence type="inferred from homology"/>
<dbReference type="FunFam" id="3.40.50.300:FF:000973">
    <property type="entry name" value="Multidrug resistance-associated protein 4"/>
    <property type="match status" value="1"/>
</dbReference>
<dbReference type="InterPro" id="IPR050173">
    <property type="entry name" value="ABC_transporter_C-like"/>
</dbReference>
<keyword evidence="8 11" id="KW-1133">Transmembrane helix</keyword>
<dbReference type="SUPFAM" id="SSF52540">
    <property type="entry name" value="P-loop containing nucleoside triphosphate hydrolases"/>
    <property type="match status" value="2"/>
</dbReference>
<dbReference type="InterPro" id="IPR017871">
    <property type="entry name" value="ABC_transporter-like_CS"/>
</dbReference>
<dbReference type="PROSITE" id="PS00211">
    <property type="entry name" value="ABC_TRANSPORTER_1"/>
    <property type="match status" value="2"/>
</dbReference>
<feature type="transmembrane region" description="Helical" evidence="11">
    <location>
        <begin position="871"/>
        <end position="896"/>
    </location>
</feature>
<dbReference type="GO" id="GO:0016020">
    <property type="term" value="C:membrane"/>
    <property type="evidence" value="ECO:0007669"/>
    <property type="project" value="UniProtKB-SubCell"/>
</dbReference>
<dbReference type="CDD" id="cd18579">
    <property type="entry name" value="ABC_6TM_ABCC_D1"/>
    <property type="match status" value="1"/>
</dbReference>
<reference evidence="14" key="1">
    <citation type="submission" date="2021-01" db="EMBL/GenBank/DDBJ databases">
        <authorList>
            <person name="Corre E."/>
            <person name="Pelletier E."/>
            <person name="Niang G."/>
            <person name="Scheremetjew M."/>
            <person name="Finn R."/>
            <person name="Kale V."/>
            <person name="Holt S."/>
            <person name="Cochrane G."/>
            <person name="Meng A."/>
            <person name="Brown T."/>
            <person name="Cohen L."/>
        </authorList>
    </citation>
    <scope>NUCLEOTIDE SEQUENCE</scope>
    <source>
        <strain evidence="14">B650</strain>
    </source>
</reference>
<evidence type="ECO:0000256" key="2">
    <source>
        <dbReference type="ARBA" id="ARBA00009726"/>
    </source>
</evidence>
<feature type="region of interest" description="Disordered" evidence="10">
    <location>
        <begin position="1"/>
        <end position="35"/>
    </location>
</feature>
<dbReference type="FunFam" id="3.40.50.300:FF:000838">
    <property type="entry name" value="ABC multidrug transporter (Eurofung)"/>
    <property type="match status" value="1"/>
</dbReference>
<evidence type="ECO:0000256" key="9">
    <source>
        <dbReference type="ARBA" id="ARBA00023136"/>
    </source>
</evidence>
<keyword evidence="5" id="KW-0677">Repeat</keyword>
<feature type="domain" description="ABC transporter" evidence="12">
    <location>
        <begin position="466"/>
        <end position="689"/>
    </location>
</feature>
<evidence type="ECO:0000256" key="8">
    <source>
        <dbReference type="ARBA" id="ARBA00022989"/>
    </source>
</evidence>
<feature type="transmembrane region" description="Helical" evidence="11">
    <location>
        <begin position="976"/>
        <end position="997"/>
    </location>
</feature>
<feature type="transmembrane region" description="Helical" evidence="11">
    <location>
        <begin position="239"/>
        <end position="257"/>
    </location>
</feature>
<feature type="transmembrane region" description="Helical" evidence="11">
    <location>
        <begin position="747"/>
        <end position="773"/>
    </location>
</feature>
<gene>
    <name evidence="14" type="ORF">LDAN0321_LOCUS16339</name>
</gene>
<dbReference type="SMART" id="SM00382">
    <property type="entry name" value="AAA"/>
    <property type="match status" value="2"/>
</dbReference>
<dbReference type="CDD" id="cd03250">
    <property type="entry name" value="ABCC_MRP_domain1"/>
    <property type="match status" value="1"/>
</dbReference>
<evidence type="ECO:0000256" key="5">
    <source>
        <dbReference type="ARBA" id="ARBA00022737"/>
    </source>
</evidence>
<feature type="transmembrane region" description="Helical" evidence="11">
    <location>
        <begin position="263"/>
        <end position="280"/>
    </location>
</feature>
<accession>A0A7S2LAT4</accession>